<organism evidence="5 6">
    <name type="scientific">Meripilus lineatus</name>
    <dbReference type="NCBI Taxonomy" id="2056292"/>
    <lineage>
        <taxon>Eukaryota</taxon>
        <taxon>Fungi</taxon>
        <taxon>Dikarya</taxon>
        <taxon>Basidiomycota</taxon>
        <taxon>Agaricomycotina</taxon>
        <taxon>Agaricomycetes</taxon>
        <taxon>Polyporales</taxon>
        <taxon>Meripilaceae</taxon>
        <taxon>Meripilus</taxon>
    </lineage>
</organism>
<feature type="domain" description="Alpha/beta hydrolase fold-3" evidence="4">
    <location>
        <begin position="216"/>
        <end position="423"/>
    </location>
</feature>
<keyword evidence="6" id="KW-1185">Reference proteome</keyword>
<dbReference type="Proteomes" id="UP001212997">
    <property type="component" value="Unassembled WGS sequence"/>
</dbReference>
<feature type="region of interest" description="Disordered" evidence="3">
    <location>
        <begin position="181"/>
        <end position="209"/>
    </location>
</feature>
<proteinExistence type="inferred from homology"/>
<dbReference type="PROSITE" id="PS01173">
    <property type="entry name" value="LIPASE_GDXG_HIS"/>
    <property type="match status" value="1"/>
</dbReference>
<dbReference type="InterPro" id="IPR029058">
    <property type="entry name" value="AB_hydrolase_fold"/>
</dbReference>
<dbReference type="InterPro" id="IPR013094">
    <property type="entry name" value="AB_hydrolase_3"/>
</dbReference>
<reference evidence="5" key="1">
    <citation type="submission" date="2022-07" db="EMBL/GenBank/DDBJ databases">
        <title>Genome Sequence of Physisporinus lineatus.</title>
        <authorList>
            <person name="Buettner E."/>
        </authorList>
    </citation>
    <scope>NUCLEOTIDE SEQUENCE</scope>
    <source>
        <strain evidence="5">VT162</strain>
    </source>
</reference>
<dbReference type="Gene3D" id="3.40.50.1820">
    <property type="entry name" value="alpha/beta hydrolase"/>
    <property type="match status" value="1"/>
</dbReference>
<evidence type="ECO:0000256" key="2">
    <source>
        <dbReference type="ARBA" id="ARBA00022801"/>
    </source>
</evidence>
<name>A0AAD5V480_9APHY</name>
<dbReference type="GO" id="GO:0016787">
    <property type="term" value="F:hydrolase activity"/>
    <property type="evidence" value="ECO:0007669"/>
    <property type="project" value="UniProtKB-KW"/>
</dbReference>
<feature type="compositionally biased region" description="Low complexity" evidence="3">
    <location>
        <begin position="494"/>
        <end position="510"/>
    </location>
</feature>
<dbReference type="InterPro" id="IPR050300">
    <property type="entry name" value="GDXG_lipolytic_enzyme"/>
</dbReference>
<evidence type="ECO:0000259" key="4">
    <source>
        <dbReference type="Pfam" id="PF07859"/>
    </source>
</evidence>
<dbReference type="PANTHER" id="PTHR48081:SF26">
    <property type="entry name" value="ALPHA_BETA HYDROLASE FOLD-3 DOMAIN-CONTAINING PROTEIN"/>
    <property type="match status" value="1"/>
</dbReference>
<evidence type="ECO:0000256" key="1">
    <source>
        <dbReference type="ARBA" id="ARBA00010515"/>
    </source>
</evidence>
<gene>
    <name evidence="5" type="ORF">NLI96_g4963</name>
</gene>
<feature type="compositionally biased region" description="Polar residues" evidence="3">
    <location>
        <begin position="556"/>
        <end position="571"/>
    </location>
</feature>
<feature type="region of interest" description="Disordered" evidence="3">
    <location>
        <begin position="472"/>
        <end position="527"/>
    </location>
</feature>
<dbReference type="FunFam" id="3.40.50.1820:FF:000252">
    <property type="entry name" value="Related to calmodulin-dependent protein kinase"/>
    <property type="match status" value="1"/>
</dbReference>
<feature type="compositionally biased region" description="Polar residues" evidence="3">
    <location>
        <begin position="578"/>
        <end position="590"/>
    </location>
</feature>
<comment type="similarity">
    <text evidence="1">Belongs to the 'GDXG' lipolytic enzyme family.</text>
</comment>
<feature type="region of interest" description="Disordered" evidence="3">
    <location>
        <begin position="606"/>
        <end position="625"/>
    </location>
</feature>
<dbReference type="Pfam" id="PF07859">
    <property type="entry name" value="Abhydrolase_3"/>
    <property type="match status" value="1"/>
</dbReference>
<evidence type="ECO:0000256" key="3">
    <source>
        <dbReference type="SAM" id="MobiDB-lite"/>
    </source>
</evidence>
<dbReference type="PANTHER" id="PTHR48081">
    <property type="entry name" value="AB HYDROLASE SUPERFAMILY PROTEIN C4A8.06C"/>
    <property type="match status" value="1"/>
</dbReference>
<feature type="region of interest" description="Disordered" evidence="3">
    <location>
        <begin position="549"/>
        <end position="596"/>
    </location>
</feature>
<keyword evidence="2" id="KW-0378">Hydrolase</keyword>
<sequence>MTWPLATLFSCDDAEDSSSDLNEPQIPYPKPKITPSVLQSPLVALLQHFENPGVSLPPSARVGDPKLKQRENQPPGLWHFWKYGAFAAMKATEILSAVLSHSIRGPPKKSWGIEMTLMTCIMRDAGRHSHLADIATIRLLMSIGGLVPLPSDALVTPVTFHVRKRQLRGILADFDAAEDGSRELSGDKRRQSRSPSPMKGGESPPPYEPKRQERVILYLHGGAYYMFSPATHRLITIPLSKSLDARLFALDYRLAPETRFPGPLHDCVSAYFRMIDDLHISPENIIIAGDSAGGGLSLALLMYLRDNDYPLPGGAILMSPWVDLTMSCDSWESNARFDIVPMPQPGDHLNPIACYLGEHMEKYLTHPYASPLFGDLKGLPPLLIQAGDSEVLRDEITLLAHKATVAGVAVRHELYEDAVHVFQSMPFLDAARRAFTSAREFVRDCLGPIPPGTNRGLPGKAERELEQEINNDSARVVQGDGTECTTGREEMDSAIETSSGSDDSSTSESIRTPEEEPSWAQPWPASPVNGELEKFEAIVTCIPVTKEIRTSHRRNSTTTPRPVDSTRLSTPTRRRAPSCSNPTFPISSTKDPAPSRGSYRFSTITMSSSTAPAPKPSIRRSHSSHPDITTLCQQWAFSGPANQTLTYKQDSVVKRKHSLTFSSSGTANATSTTAVAASHGVSMPTRRHYIM</sequence>
<evidence type="ECO:0000313" key="6">
    <source>
        <dbReference type="Proteomes" id="UP001212997"/>
    </source>
</evidence>
<accession>A0AAD5V480</accession>
<protein>
    <recommendedName>
        <fullName evidence="4">Alpha/beta hydrolase fold-3 domain-containing protein</fullName>
    </recommendedName>
</protein>
<dbReference type="InterPro" id="IPR002168">
    <property type="entry name" value="Lipase_GDXG_HIS_AS"/>
</dbReference>
<dbReference type="EMBL" id="JANAWD010000153">
    <property type="protein sequence ID" value="KAJ3485445.1"/>
    <property type="molecule type" value="Genomic_DNA"/>
</dbReference>
<evidence type="ECO:0000313" key="5">
    <source>
        <dbReference type="EMBL" id="KAJ3485445.1"/>
    </source>
</evidence>
<dbReference type="AlphaFoldDB" id="A0AAD5V480"/>
<dbReference type="SUPFAM" id="SSF53474">
    <property type="entry name" value="alpha/beta-Hydrolases"/>
    <property type="match status" value="1"/>
</dbReference>
<comment type="caution">
    <text evidence="5">The sequence shown here is derived from an EMBL/GenBank/DDBJ whole genome shotgun (WGS) entry which is preliminary data.</text>
</comment>